<sequence length="173" mass="19360">MRRPTSVVVVDDDEDYRQLYKLWLPDKYEVIEAADGRTGLQCIDDTTDAVLLDRQMPDLSGETVAEKLRQRTVTPAVVMISSVKPDVDILDIPVDSYLRKPADRDTLLSVLSTVRTRCEYEAKRRELLGLADRRATVADAVRATALAESDTYQRVVERLERHDVSLGGAVSGP</sequence>
<evidence type="ECO:0000256" key="2">
    <source>
        <dbReference type="PROSITE-ProRule" id="PRU00169"/>
    </source>
</evidence>
<evidence type="ECO:0000313" key="5">
    <source>
        <dbReference type="Proteomes" id="UP000037729"/>
    </source>
</evidence>
<dbReference type="OrthoDB" id="9652at2157"/>
<dbReference type="GO" id="GO:0000160">
    <property type="term" value="P:phosphorelay signal transduction system"/>
    <property type="evidence" value="ECO:0007669"/>
    <property type="project" value="InterPro"/>
</dbReference>
<gene>
    <name evidence="4" type="ORF">AMS69_12525</name>
</gene>
<dbReference type="Pfam" id="PF08663">
    <property type="entry name" value="HalX"/>
    <property type="match status" value="1"/>
</dbReference>
<evidence type="ECO:0000313" key="4">
    <source>
        <dbReference type="EMBL" id="KOX92198.1"/>
    </source>
</evidence>
<feature type="domain" description="Response regulatory" evidence="3">
    <location>
        <begin position="6"/>
        <end position="115"/>
    </location>
</feature>
<accession>A0A0M9AIL7</accession>
<evidence type="ECO:0000259" key="3">
    <source>
        <dbReference type="PROSITE" id="PS50110"/>
    </source>
</evidence>
<dbReference type="PANTHER" id="PTHR44591:SF3">
    <property type="entry name" value="RESPONSE REGULATORY DOMAIN-CONTAINING PROTEIN"/>
    <property type="match status" value="1"/>
</dbReference>
<dbReference type="PANTHER" id="PTHR44591">
    <property type="entry name" value="STRESS RESPONSE REGULATOR PROTEIN 1"/>
    <property type="match status" value="1"/>
</dbReference>
<comment type="caution">
    <text evidence="4">The sequence shown here is derived from an EMBL/GenBank/DDBJ whole genome shotgun (WGS) entry which is preliminary data.</text>
</comment>
<dbReference type="InterPro" id="IPR050595">
    <property type="entry name" value="Bact_response_regulator"/>
</dbReference>
<dbReference type="Gene3D" id="3.40.50.2300">
    <property type="match status" value="1"/>
</dbReference>
<keyword evidence="5" id="KW-1185">Reference proteome</keyword>
<feature type="modified residue" description="4-aspartylphosphate" evidence="2">
    <location>
        <position position="53"/>
    </location>
</feature>
<reference evidence="4 5" key="1">
    <citation type="submission" date="2015-08" db="EMBL/GenBank/DDBJ databases">
        <title>Genomes of Isolates from Cabo Rojo, PR.</title>
        <authorList>
            <person name="Sanchez-Nieves R.L."/>
            <person name="Montalvo-Rodriguez R."/>
        </authorList>
    </citation>
    <scope>NUCLEOTIDE SEQUENCE [LARGE SCALE GENOMIC DNA]</scope>
    <source>
        <strain evidence="4 5">SL3</strain>
    </source>
</reference>
<dbReference type="InterPro" id="IPR011006">
    <property type="entry name" value="CheY-like_superfamily"/>
</dbReference>
<dbReference type="AlphaFoldDB" id="A0A0M9AIL7"/>
<dbReference type="InterPro" id="IPR013971">
    <property type="entry name" value="HalX_domain"/>
</dbReference>
<dbReference type="SUPFAM" id="SSF52172">
    <property type="entry name" value="CheY-like"/>
    <property type="match status" value="1"/>
</dbReference>
<dbReference type="InterPro" id="IPR001789">
    <property type="entry name" value="Sig_transdc_resp-reg_receiver"/>
</dbReference>
<proteinExistence type="predicted"/>
<evidence type="ECO:0000256" key="1">
    <source>
        <dbReference type="ARBA" id="ARBA00022553"/>
    </source>
</evidence>
<dbReference type="Proteomes" id="UP000037729">
    <property type="component" value="Unassembled WGS sequence"/>
</dbReference>
<organism evidence="4 5">
    <name type="scientific">Haloarcula rubripromontorii</name>
    <dbReference type="NCBI Taxonomy" id="1705562"/>
    <lineage>
        <taxon>Archaea</taxon>
        <taxon>Methanobacteriati</taxon>
        <taxon>Methanobacteriota</taxon>
        <taxon>Stenosarchaea group</taxon>
        <taxon>Halobacteria</taxon>
        <taxon>Halobacteriales</taxon>
        <taxon>Haloarculaceae</taxon>
        <taxon>Haloarcula</taxon>
    </lineage>
</organism>
<dbReference type="PROSITE" id="PS50110">
    <property type="entry name" value="RESPONSE_REGULATORY"/>
    <property type="match status" value="1"/>
</dbReference>
<protein>
    <submittedName>
        <fullName evidence="4">HoxA transcriptional regulator</fullName>
    </submittedName>
</protein>
<dbReference type="EMBL" id="LIUF01000004">
    <property type="protein sequence ID" value="KOX92198.1"/>
    <property type="molecule type" value="Genomic_DNA"/>
</dbReference>
<dbReference type="PATRIC" id="fig|1705562.3.peg.3084"/>
<dbReference type="CDD" id="cd00156">
    <property type="entry name" value="REC"/>
    <property type="match status" value="1"/>
</dbReference>
<dbReference type="STRING" id="1705562.AMS69_12525"/>
<keyword evidence="1 2" id="KW-0597">Phosphoprotein</keyword>
<dbReference type="RefSeq" id="WP_053968410.1">
    <property type="nucleotide sequence ID" value="NZ_LIUF01000004.1"/>
</dbReference>
<dbReference type="Pfam" id="PF00072">
    <property type="entry name" value="Response_reg"/>
    <property type="match status" value="1"/>
</dbReference>
<dbReference type="SMART" id="SM00448">
    <property type="entry name" value="REC"/>
    <property type="match status" value="1"/>
</dbReference>
<name>A0A0M9AIL7_9EURY</name>